<sequence length="66" mass="7209">MPCPHPQHPNAIFFDSVTQMGQRWLSEVCLVRSTTGSCPPTKVEGALGWKLLLDAEGFDLAKEAVP</sequence>
<comment type="caution">
    <text evidence="1">The sequence shown here is derived from an EMBL/GenBank/DDBJ whole genome shotgun (WGS) entry which is preliminary data.</text>
</comment>
<reference evidence="1 2" key="1">
    <citation type="submission" date="2024-12" db="EMBL/GenBank/DDBJ databases">
        <title>The unique morphological basis and parallel evolutionary history of personate flowers in Penstemon.</title>
        <authorList>
            <person name="Depatie T.H."/>
            <person name="Wessinger C.A."/>
        </authorList>
    </citation>
    <scope>NUCLEOTIDE SEQUENCE [LARGE SCALE GENOMIC DNA]</scope>
    <source>
        <strain evidence="1">WTNN_2</strain>
        <tissue evidence="1">Leaf</tissue>
    </source>
</reference>
<gene>
    <name evidence="1" type="ORF">ACJIZ3_010003</name>
</gene>
<dbReference type="Proteomes" id="UP001634393">
    <property type="component" value="Unassembled WGS sequence"/>
</dbReference>
<proteinExistence type="predicted"/>
<dbReference type="EMBL" id="JBJXBP010000004">
    <property type="protein sequence ID" value="KAL3835267.1"/>
    <property type="molecule type" value="Genomic_DNA"/>
</dbReference>
<protein>
    <submittedName>
        <fullName evidence="1">Uncharacterized protein</fullName>
    </submittedName>
</protein>
<evidence type="ECO:0000313" key="2">
    <source>
        <dbReference type="Proteomes" id="UP001634393"/>
    </source>
</evidence>
<evidence type="ECO:0000313" key="1">
    <source>
        <dbReference type="EMBL" id="KAL3835267.1"/>
    </source>
</evidence>
<keyword evidence="2" id="KW-1185">Reference proteome</keyword>
<name>A0ABD3TG14_9LAMI</name>
<accession>A0ABD3TG14</accession>
<organism evidence="1 2">
    <name type="scientific">Penstemon smallii</name>
    <dbReference type="NCBI Taxonomy" id="265156"/>
    <lineage>
        <taxon>Eukaryota</taxon>
        <taxon>Viridiplantae</taxon>
        <taxon>Streptophyta</taxon>
        <taxon>Embryophyta</taxon>
        <taxon>Tracheophyta</taxon>
        <taxon>Spermatophyta</taxon>
        <taxon>Magnoliopsida</taxon>
        <taxon>eudicotyledons</taxon>
        <taxon>Gunneridae</taxon>
        <taxon>Pentapetalae</taxon>
        <taxon>asterids</taxon>
        <taxon>lamiids</taxon>
        <taxon>Lamiales</taxon>
        <taxon>Plantaginaceae</taxon>
        <taxon>Cheloneae</taxon>
        <taxon>Penstemon</taxon>
    </lineage>
</organism>
<dbReference type="AlphaFoldDB" id="A0ABD3TG14"/>